<evidence type="ECO:0000313" key="1">
    <source>
        <dbReference type="EMBL" id="JAH00675.1"/>
    </source>
</evidence>
<sequence length="24" mass="2973">MISMCHLFLFCTQLSDCYHFFTRK</sequence>
<accession>A0A0E9P9C5</accession>
<name>A0A0E9P9C5_ANGAN</name>
<reference evidence="1" key="1">
    <citation type="submission" date="2014-11" db="EMBL/GenBank/DDBJ databases">
        <authorList>
            <person name="Amaro Gonzalez C."/>
        </authorList>
    </citation>
    <scope>NUCLEOTIDE SEQUENCE</scope>
</reference>
<reference evidence="1" key="2">
    <citation type="journal article" date="2015" name="Fish Shellfish Immunol.">
        <title>Early steps in the European eel (Anguilla anguilla)-Vibrio vulnificus interaction in the gills: Role of the RtxA13 toxin.</title>
        <authorList>
            <person name="Callol A."/>
            <person name="Pajuelo D."/>
            <person name="Ebbesson L."/>
            <person name="Teles M."/>
            <person name="MacKenzie S."/>
            <person name="Amaro C."/>
        </authorList>
    </citation>
    <scope>NUCLEOTIDE SEQUENCE</scope>
</reference>
<protein>
    <submittedName>
        <fullName evidence="1">Uncharacterized protein</fullName>
    </submittedName>
</protein>
<proteinExistence type="predicted"/>
<dbReference type="AlphaFoldDB" id="A0A0E9P9C5"/>
<dbReference type="EMBL" id="GBXM01107902">
    <property type="protein sequence ID" value="JAH00675.1"/>
    <property type="molecule type" value="Transcribed_RNA"/>
</dbReference>
<organism evidence="1">
    <name type="scientific">Anguilla anguilla</name>
    <name type="common">European freshwater eel</name>
    <name type="synonym">Muraena anguilla</name>
    <dbReference type="NCBI Taxonomy" id="7936"/>
    <lineage>
        <taxon>Eukaryota</taxon>
        <taxon>Metazoa</taxon>
        <taxon>Chordata</taxon>
        <taxon>Craniata</taxon>
        <taxon>Vertebrata</taxon>
        <taxon>Euteleostomi</taxon>
        <taxon>Actinopterygii</taxon>
        <taxon>Neopterygii</taxon>
        <taxon>Teleostei</taxon>
        <taxon>Anguilliformes</taxon>
        <taxon>Anguillidae</taxon>
        <taxon>Anguilla</taxon>
    </lineage>
</organism>